<evidence type="ECO:0000313" key="2">
    <source>
        <dbReference type="EMBL" id="KAJ7942757.1"/>
    </source>
</evidence>
<evidence type="ECO:0000313" key="3">
    <source>
        <dbReference type="Proteomes" id="UP001163823"/>
    </source>
</evidence>
<accession>A0AAD7KNC9</accession>
<dbReference type="PANTHER" id="PTHR46148:SF52">
    <property type="entry name" value="OS04G0603800 PROTEIN"/>
    <property type="match status" value="1"/>
</dbReference>
<dbReference type="Proteomes" id="UP001163823">
    <property type="component" value="Chromosome 14"/>
</dbReference>
<dbReference type="InterPro" id="IPR056924">
    <property type="entry name" value="SH3_Tf2-1"/>
</dbReference>
<name>A0AAD7KNC9_QUISA</name>
<dbReference type="PANTHER" id="PTHR46148">
    <property type="entry name" value="CHROMO DOMAIN-CONTAINING PROTEIN"/>
    <property type="match status" value="1"/>
</dbReference>
<organism evidence="2 3">
    <name type="scientific">Quillaja saponaria</name>
    <name type="common">Soap bark tree</name>
    <dbReference type="NCBI Taxonomy" id="32244"/>
    <lineage>
        <taxon>Eukaryota</taxon>
        <taxon>Viridiplantae</taxon>
        <taxon>Streptophyta</taxon>
        <taxon>Embryophyta</taxon>
        <taxon>Tracheophyta</taxon>
        <taxon>Spermatophyta</taxon>
        <taxon>Magnoliopsida</taxon>
        <taxon>eudicotyledons</taxon>
        <taxon>Gunneridae</taxon>
        <taxon>Pentapetalae</taxon>
        <taxon>rosids</taxon>
        <taxon>fabids</taxon>
        <taxon>Fabales</taxon>
        <taxon>Quillajaceae</taxon>
        <taxon>Quillaja</taxon>
    </lineage>
</organism>
<evidence type="ECO:0000259" key="1">
    <source>
        <dbReference type="Pfam" id="PF24626"/>
    </source>
</evidence>
<keyword evidence="3" id="KW-1185">Reference proteome</keyword>
<protein>
    <submittedName>
        <fullName evidence="2">Ty3/gypsy retrotransposon protein</fullName>
    </submittedName>
</protein>
<gene>
    <name evidence="2" type="ORF">O6P43_032385</name>
</gene>
<feature type="domain" description="Tf2-1-like SH3-like" evidence="1">
    <location>
        <begin position="55"/>
        <end position="100"/>
    </location>
</feature>
<dbReference type="Pfam" id="PF24626">
    <property type="entry name" value="SH3_Tf2-1"/>
    <property type="match status" value="1"/>
</dbReference>
<comment type="caution">
    <text evidence="2">The sequence shown here is derived from an EMBL/GenBank/DDBJ whole genome shotgun (WGS) entry which is preliminary data.</text>
</comment>
<dbReference type="AlphaFoldDB" id="A0AAD7KNC9"/>
<reference evidence="2" key="1">
    <citation type="journal article" date="2023" name="Science">
        <title>Elucidation of the pathway for biosynthesis of saponin adjuvants from the soapbark tree.</title>
        <authorList>
            <person name="Reed J."/>
            <person name="Orme A."/>
            <person name="El-Demerdash A."/>
            <person name="Owen C."/>
            <person name="Martin L.B.B."/>
            <person name="Misra R.C."/>
            <person name="Kikuchi S."/>
            <person name="Rejzek M."/>
            <person name="Martin A.C."/>
            <person name="Harkess A."/>
            <person name="Leebens-Mack J."/>
            <person name="Louveau T."/>
            <person name="Stephenson M.J."/>
            <person name="Osbourn A."/>
        </authorList>
    </citation>
    <scope>NUCLEOTIDE SEQUENCE</scope>
    <source>
        <strain evidence="2">S10</strain>
    </source>
</reference>
<sequence>MKQAAAKEVVQVLFWVVLRTYRRYLWTSIVLIKRFKWGILSISSSSLISKQLWQAGANKKLNFKIFGPYLIIRKVGDIAYELLRRPAAKIYLVFHVSQLRVAIGDKMAQTVLPDCDEKGLIRLKPMAILERRTIKQGNRPVTQVLVKWPKTCRTLQQKFPSFHP</sequence>
<proteinExistence type="predicted"/>
<dbReference type="EMBL" id="JARAOO010000014">
    <property type="protein sequence ID" value="KAJ7942757.1"/>
    <property type="molecule type" value="Genomic_DNA"/>
</dbReference>
<dbReference type="KEGG" id="qsa:O6P43_032385"/>